<sequence length="112" mass="12748">MIDGHTRSVESLCFSHDSRLLASGSWDCTVILWDSKATGSWDYTVRVWKIRKTRRKLVLYGHKGNVSCVTFSAIGMLASGSWDKTICVWDCEDGKCKKILKVINLQVFIEFI</sequence>
<keyword evidence="1 3" id="KW-0853">WD repeat</keyword>
<evidence type="ECO:0000256" key="1">
    <source>
        <dbReference type="ARBA" id="ARBA00022574"/>
    </source>
</evidence>
<dbReference type="InterPro" id="IPR015943">
    <property type="entry name" value="WD40/YVTN_repeat-like_dom_sf"/>
</dbReference>
<dbReference type="STRING" id="137246.A0A401SBA0"/>
<dbReference type="PANTHER" id="PTHR22847">
    <property type="entry name" value="WD40 REPEAT PROTEIN"/>
    <property type="match status" value="1"/>
</dbReference>
<dbReference type="PANTHER" id="PTHR22847:SF637">
    <property type="entry name" value="WD REPEAT DOMAIN 5B"/>
    <property type="match status" value="1"/>
</dbReference>
<dbReference type="InterPro" id="IPR001680">
    <property type="entry name" value="WD40_rpt"/>
</dbReference>
<protein>
    <submittedName>
        <fullName evidence="4">Uncharacterized protein</fullName>
    </submittedName>
</protein>
<dbReference type="AlphaFoldDB" id="A0A401SBA0"/>
<name>A0A401SBA0_CHIPU</name>
<dbReference type="OMA" id="MIDGHTR"/>
<dbReference type="InterPro" id="IPR036322">
    <property type="entry name" value="WD40_repeat_dom_sf"/>
</dbReference>
<dbReference type="Proteomes" id="UP000287033">
    <property type="component" value="Unassembled WGS sequence"/>
</dbReference>
<dbReference type="SMART" id="SM00320">
    <property type="entry name" value="WD40"/>
    <property type="match status" value="2"/>
</dbReference>
<feature type="repeat" description="WD" evidence="3">
    <location>
        <begin position="2"/>
        <end position="34"/>
    </location>
</feature>
<keyword evidence="2" id="KW-0677">Repeat</keyword>
<accession>A0A401SBA0</accession>
<comment type="caution">
    <text evidence="4">The sequence shown here is derived from an EMBL/GenBank/DDBJ whole genome shotgun (WGS) entry which is preliminary data.</text>
</comment>
<dbReference type="GO" id="GO:1990234">
    <property type="term" value="C:transferase complex"/>
    <property type="evidence" value="ECO:0007669"/>
    <property type="project" value="UniProtKB-ARBA"/>
</dbReference>
<evidence type="ECO:0000313" key="4">
    <source>
        <dbReference type="EMBL" id="GCC27672.1"/>
    </source>
</evidence>
<dbReference type="Pfam" id="PF00400">
    <property type="entry name" value="WD40"/>
    <property type="match status" value="2"/>
</dbReference>
<dbReference type="Gene3D" id="2.130.10.10">
    <property type="entry name" value="YVTN repeat-like/Quinoprotein amine dehydrogenase"/>
    <property type="match status" value="2"/>
</dbReference>
<evidence type="ECO:0000313" key="5">
    <source>
        <dbReference type="Proteomes" id="UP000287033"/>
    </source>
</evidence>
<organism evidence="4 5">
    <name type="scientific">Chiloscyllium punctatum</name>
    <name type="common">Brownbanded bambooshark</name>
    <name type="synonym">Hemiscyllium punctatum</name>
    <dbReference type="NCBI Taxonomy" id="137246"/>
    <lineage>
        <taxon>Eukaryota</taxon>
        <taxon>Metazoa</taxon>
        <taxon>Chordata</taxon>
        <taxon>Craniata</taxon>
        <taxon>Vertebrata</taxon>
        <taxon>Chondrichthyes</taxon>
        <taxon>Elasmobranchii</taxon>
        <taxon>Galeomorphii</taxon>
        <taxon>Galeoidea</taxon>
        <taxon>Orectolobiformes</taxon>
        <taxon>Hemiscylliidae</taxon>
        <taxon>Chiloscyllium</taxon>
    </lineage>
</organism>
<keyword evidence="5" id="KW-1185">Reference proteome</keyword>
<dbReference type="InterPro" id="IPR020472">
    <property type="entry name" value="WD40_PAC1"/>
</dbReference>
<dbReference type="PROSITE" id="PS50294">
    <property type="entry name" value="WD_REPEATS_REGION"/>
    <property type="match status" value="2"/>
</dbReference>
<dbReference type="SUPFAM" id="SSF50978">
    <property type="entry name" value="WD40 repeat-like"/>
    <property type="match status" value="1"/>
</dbReference>
<dbReference type="OrthoDB" id="674604at2759"/>
<dbReference type="PRINTS" id="PR00320">
    <property type="entry name" value="GPROTEINBRPT"/>
</dbReference>
<reference evidence="4 5" key="1">
    <citation type="journal article" date="2018" name="Nat. Ecol. Evol.">
        <title>Shark genomes provide insights into elasmobranch evolution and the origin of vertebrates.</title>
        <authorList>
            <person name="Hara Y"/>
            <person name="Yamaguchi K"/>
            <person name="Onimaru K"/>
            <person name="Kadota M"/>
            <person name="Koyanagi M"/>
            <person name="Keeley SD"/>
            <person name="Tatsumi K"/>
            <person name="Tanaka K"/>
            <person name="Motone F"/>
            <person name="Kageyama Y"/>
            <person name="Nozu R"/>
            <person name="Adachi N"/>
            <person name="Nishimura O"/>
            <person name="Nakagawa R"/>
            <person name="Tanegashima C"/>
            <person name="Kiyatake I"/>
            <person name="Matsumoto R"/>
            <person name="Murakumo K"/>
            <person name="Nishida K"/>
            <person name="Terakita A"/>
            <person name="Kuratani S"/>
            <person name="Sato K"/>
            <person name="Hyodo S Kuraku.S."/>
        </authorList>
    </citation>
    <scope>NUCLEOTIDE SEQUENCE [LARGE SCALE GENOMIC DNA]</scope>
</reference>
<evidence type="ECO:0000256" key="2">
    <source>
        <dbReference type="ARBA" id="ARBA00022737"/>
    </source>
</evidence>
<feature type="repeat" description="WD" evidence="3">
    <location>
        <begin position="59"/>
        <end position="99"/>
    </location>
</feature>
<evidence type="ECO:0000256" key="3">
    <source>
        <dbReference type="PROSITE-ProRule" id="PRU00221"/>
    </source>
</evidence>
<gene>
    <name evidence="4" type="ORF">chiPu_0006098</name>
</gene>
<proteinExistence type="predicted"/>
<dbReference type="EMBL" id="BEZZ01000173">
    <property type="protein sequence ID" value="GCC27672.1"/>
    <property type="molecule type" value="Genomic_DNA"/>
</dbReference>
<dbReference type="PROSITE" id="PS50082">
    <property type="entry name" value="WD_REPEATS_2"/>
    <property type="match status" value="2"/>
</dbReference>